<dbReference type="InterPro" id="IPR007372">
    <property type="entry name" value="Lipid/polyisoprenoid-bd_YceI"/>
</dbReference>
<dbReference type="PROSITE" id="PS51257">
    <property type="entry name" value="PROKAR_LIPOPROTEIN"/>
    <property type="match status" value="1"/>
</dbReference>
<dbReference type="EMBL" id="DPBP01000010">
    <property type="protein sequence ID" value="HCE16748.1"/>
    <property type="molecule type" value="Genomic_DNA"/>
</dbReference>
<evidence type="ECO:0000313" key="5">
    <source>
        <dbReference type="EMBL" id="HCE16748.1"/>
    </source>
</evidence>
<dbReference type="SMART" id="SM00867">
    <property type="entry name" value="YceI"/>
    <property type="match status" value="1"/>
</dbReference>
<dbReference type="PANTHER" id="PTHR34406">
    <property type="entry name" value="PROTEIN YCEI"/>
    <property type="match status" value="1"/>
</dbReference>
<evidence type="ECO:0000259" key="4">
    <source>
        <dbReference type="SMART" id="SM00867"/>
    </source>
</evidence>
<dbReference type="Pfam" id="PF04264">
    <property type="entry name" value="YceI"/>
    <property type="match status" value="1"/>
</dbReference>
<accession>A0A3D1JG57</accession>
<reference evidence="5 6" key="1">
    <citation type="journal article" date="2018" name="Nat. Biotechnol.">
        <title>A standardized bacterial taxonomy based on genome phylogeny substantially revises the tree of life.</title>
        <authorList>
            <person name="Parks D.H."/>
            <person name="Chuvochina M."/>
            <person name="Waite D.W."/>
            <person name="Rinke C."/>
            <person name="Skarshewski A."/>
            <person name="Chaumeil P.A."/>
            <person name="Hugenholtz P."/>
        </authorList>
    </citation>
    <scope>NUCLEOTIDE SEQUENCE [LARGE SCALE GENOMIC DNA]</scope>
    <source>
        <strain evidence="5">UBA8781</strain>
    </source>
</reference>
<evidence type="ECO:0000256" key="3">
    <source>
        <dbReference type="SAM" id="SignalP"/>
    </source>
</evidence>
<evidence type="ECO:0000313" key="6">
    <source>
        <dbReference type="Proteomes" id="UP000264141"/>
    </source>
</evidence>
<dbReference type="Gene3D" id="2.40.128.110">
    <property type="entry name" value="Lipid/polyisoprenoid-binding, YceI-like"/>
    <property type="match status" value="1"/>
</dbReference>
<dbReference type="PANTHER" id="PTHR34406:SF1">
    <property type="entry name" value="PROTEIN YCEI"/>
    <property type="match status" value="1"/>
</dbReference>
<feature type="domain" description="Lipid/polyisoprenoid-binding YceI-like" evidence="4">
    <location>
        <begin position="87"/>
        <end position="250"/>
    </location>
</feature>
<feature type="region of interest" description="Disordered" evidence="2">
    <location>
        <begin position="23"/>
        <end position="69"/>
    </location>
</feature>
<dbReference type="Proteomes" id="UP000264141">
    <property type="component" value="Unassembled WGS sequence"/>
</dbReference>
<dbReference type="InterPro" id="IPR036761">
    <property type="entry name" value="TTHA0802/YceI-like_sf"/>
</dbReference>
<keyword evidence="3" id="KW-0732">Signal</keyword>
<name>A0A3D1JG57_9CHLR</name>
<proteinExistence type="inferred from homology"/>
<dbReference type="RefSeq" id="WP_062190454.1">
    <property type="nucleotide sequence ID" value="NZ_DF967965.1"/>
</dbReference>
<dbReference type="STRING" id="229919.GCA_001050195_01017"/>
<dbReference type="OrthoDB" id="153595at2"/>
<sequence length="253" mass="27822">MFHNKVHILLTSILLFISACTPSVPTRTSSPTLTLPRQESPTLTPALTATPEESPTPDASYPTDPTSRSISSPVVTFKIVPAETVVQYAVDETFLNENNRLNTAIGKTSQVTGEFLVDLNNPAQIQSGELTVDISTLTTDSSRRDNAIRNRWLESSRFPLAKFTISQLIGFPIKPQEGQELTFQMEGNLTVRDTTRPITWNVKAVKNGNRLTGEATTFLMMKDWGVEPPDIAGVLIVKDGVTLTVTFTFEQVP</sequence>
<feature type="signal peptide" evidence="3">
    <location>
        <begin position="1"/>
        <end position="21"/>
    </location>
</feature>
<evidence type="ECO:0000256" key="2">
    <source>
        <dbReference type="SAM" id="MobiDB-lite"/>
    </source>
</evidence>
<dbReference type="AlphaFoldDB" id="A0A3D1JG57"/>
<feature type="compositionally biased region" description="Low complexity" evidence="2">
    <location>
        <begin position="23"/>
        <end position="51"/>
    </location>
</feature>
<organism evidence="5 6">
    <name type="scientific">Anaerolinea thermolimosa</name>
    <dbReference type="NCBI Taxonomy" id="229919"/>
    <lineage>
        <taxon>Bacteria</taxon>
        <taxon>Bacillati</taxon>
        <taxon>Chloroflexota</taxon>
        <taxon>Anaerolineae</taxon>
        <taxon>Anaerolineales</taxon>
        <taxon>Anaerolineaceae</taxon>
        <taxon>Anaerolinea</taxon>
    </lineage>
</organism>
<comment type="similarity">
    <text evidence="1">Belongs to the UPF0312 family.</text>
</comment>
<evidence type="ECO:0000256" key="1">
    <source>
        <dbReference type="ARBA" id="ARBA00008812"/>
    </source>
</evidence>
<dbReference type="SUPFAM" id="SSF101874">
    <property type="entry name" value="YceI-like"/>
    <property type="match status" value="1"/>
</dbReference>
<comment type="caution">
    <text evidence="5">The sequence shown here is derived from an EMBL/GenBank/DDBJ whole genome shotgun (WGS) entry which is preliminary data.</text>
</comment>
<protein>
    <submittedName>
        <fullName evidence="5">YceI family protein</fullName>
    </submittedName>
</protein>
<gene>
    <name evidence="5" type="ORF">DEQ80_02695</name>
</gene>
<feature type="chain" id="PRO_5017733017" evidence="3">
    <location>
        <begin position="22"/>
        <end position="253"/>
    </location>
</feature>